<keyword evidence="3" id="KW-0862">Zinc</keyword>
<dbReference type="PROSITE" id="PS50950">
    <property type="entry name" value="ZF_THAP"/>
    <property type="match status" value="1"/>
</dbReference>
<evidence type="ECO:0000256" key="4">
    <source>
        <dbReference type="ARBA" id="ARBA00023125"/>
    </source>
</evidence>
<dbReference type="AlphaFoldDB" id="A0A1A9X2N3"/>
<evidence type="ECO:0000313" key="7">
    <source>
        <dbReference type="EnsemblMetazoa" id="GBRI042107-PA"/>
    </source>
</evidence>
<sequence>MNKGRKYIVRSCNASNDVTKKQLKNFFYIHPLKLQQWLQILQQQETGATTYYICDDHFQSDDVVWNNSRKRLKPDAVPSRNLHIPANPPNTGDRIVNINPSYIRDGIVNNIPPNIGDGISTQRQSEASGHYCICTPPKNYDYMREHLKFKIPETKDLERWQ</sequence>
<protein>
    <recommendedName>
        <fullName evidence="6">THAP-type domain-containing protein</fullName>
    </recommendedName>
</protein>
<keyword evidence="2 5" id="KW-0863">Zinc-finger</keyword>
<dbReference type="GO" id="GO:0003677">
    <property type="term" value="F:DNA binding"/>
    <property type="evidence" value="ECO:0007669"/>
    <property type="project" value="UniProtKB-UniRule"/>
</dbReference>
<dbReference type="VEuPathDB" id="VectorBase:GBRI042107"/>
<dbReference type="GO" id="GO:0008270">
    <property type="term" value="F:zinc ion binding"/>
    <property type="evidence" value="ECO:0007669"/>
    <property type="project" value="UniProtKB-KW"/>
</dbReference>
<name>A0A1A9X2N3_9MUSC</name>
<evidence type="ECO:0000313" key="8">
    <source>
        <dbReference type="Proteomes" id="UP000091820"/>
    </source>
</evidence>
<evidence type="ECO:0000259" key="6">
    <source>
        <dbReference type="PROSITE" id="PS50950"/>
    </source>
</evidence>
<evidence type="ECO:0000256" key="3">
    <source>
        <dbReference type="ARBA" id="ARBA00022833"/>
    </source>
</evidence>
<dbReference type="SUPFAM" id="SSF57716">
    <property type="entry name" value="Glucocorticoid receptor-like (DNA-binding domain)"/>
    <property type="match status" value="1"/>
</dbReference>
<keyword evidence="4 5" id="KW-0238">DNA-binding</keyword>
<keyword evidence="8" id="KW-1185">Reference proteome</keyword>
<reference evidence="8" key="1">
    <citation type="submission" date="2014-03" db="EMBL/GenBank/DDBJ databases">
        <authorList>
            <person name="Aksoy S."/>
            <person name="Warren W."/>
            <person name="Wilson R.K."/>
        </authorList>
    </citation>
    <scope>NUCLEOTIDE SEQUENCE [LARGE SCALE GENOMIC DNA]</scope>
    <source>
        <strain evidence="8">IAEA</strain>
    </source>
</reference>
<evidence type="ECO:0000256" key="2">
    <source>
        <dbReference type="ARBA" id="ARBA00022771"/>
    </source>
</evidence>
<accession>A0A1A9X2N3</accession>
<dbReference type="EnsemblMetazoa" id="GBRI042107-RA">
    <property type="protein sequence ID" value="GBRI042107-PA"/>
    <property type="gene ID" value="GBRI042107"/>
</dbReference>
<dbReference type="Proteomes" id="UP000091820">
    <property type="component" value="Unassembled WGS sequence"/>
</dbReference>
<reference evidence="7" key="2">
    <citation type="submission" date="2020-05" db="UniProtKB">
        <authorList>
            <consortium name="EnsemblMetazoa"/>
        </authorList>
    </citation>
    <scope>IDENTIFICATION</scope>
    <source>
        <strain evidence="7">IAEA</strain>
    </source>
</reference>
<keyword evidence="1" id="KW-0479">Metal-binding</keyword>
<organism evidence="7 8">
    <name type="scientific">Glossina brevipalpis</name>
    <dbReference type="NCBI Taxonomy" id="37001"/>
    <lineage>
        <taxon>Eukaryota</taxon>
        <taxon>Metazoa</taxon>
        <taxon>Ecdysozoa</taxon>
        <taxon>Arthropoda</taxon>
        <taxon>Hexapoda</taxon>
        <taxon>Insecta</taxon>
        <taxon>Pterygota</taxon>
        <taxon>Neoptera</taxon>
        <taxon>Endopterygota</taxon>
        <taxon>Diptera</taxon>
        <taxon>Brachycera</taxon>
        <taxon>Muscomorpha</taxon>
        <taxon>Hippoboscoidea</taxon>
        <taxon>Glossinidae</taxon>
        <taxon>Glossina</taxon>
    </lineage>
</organism>
<dbReference type="InterPro" id="IPR006612">
    <property type="entry name" value="THAP_Znf"/>
</dbReference>
<dbReference type="Pfam" id="PF05485">
    <property type="entry name" value="THAP"/>
    <property type="match status" value="1"/>
</dbReference>
<dbReference type="SMART" id="SM00980">
    <property type="entry name" value="THAP"/>
    <property type="match status" value="1"/>
</dbReference>
<evidence type="ECO:0000256" key="1">
    <source>
        <dbReference type="ARBA" id="ARBA00022723"/>
    </source>
</evidence>
<feature type="domain" description="THAP-type" evidence="6">
    <location>
        <begin position="1"/>
        <end position="81"/>
    </location>
</feature>
<proteinExistence type="predicted"/>
<evidence type="ECO:0000256" key="5">
    <source>
        <dbReference type="PROSITE-ProRule" id="PRU00309"/>
    </source>
</evidence>